<gene>
    <name evidence="1" type="ORF">HMPREF3226_01100</name>
</gene>
<keyword evidence="2" id="KW-1185">Reference proteome</keyword>
<comment type="caution">
    <text evidence="1">The sequence shown here is derived from an EMBL/GenBank/DDBJ whole genome shotgun (WGS) entry which is preliminary data.</text>
</comment>
<sequence length="61" mass="6876">MLLIWNDRLATLCPIGFKNSAKATFNQKVSIHSAIGHLLQRNKSPFGLQLILENEEKSKLV</sequence>
<evidence type="ECO:0000313" key="1">
    <source>
        <dbReference type="EMBL" id="KXA39889.1"/>
    </source>
</evidence>
<dbReference type="Proteomes" id="UP000070533">
    <property type="component" value="Unassembled WGS sequence"/>
</dbReference>
<dbReference type="AlphaFoldDB" id="A0A133QAJ6"/>
<evidence type="ECO:0000313" key="2">
    <source>
        <dbReference type="Proteomes" id="UP000070533"/>
    </source>
</evidence>
<dbReference type="STRING" id="28128.HMPREF3226_01100"/>
<name>A0A133QAJ6_9BACT</name>
<organism evidence="1 2">
    <name type="scientific">Prevotella corporis</name>
    <dbReference type="NCBI Taxonomy" id="28128"/>
    <lineage>
        <taxon>Bacteria</taxon>
        <taxon>Pseudomonadati</taxon>
        <taxon>Bacteroidota</taxon>
        <taxon>Bacteroidia</taxon>
        <taxon>Bacteroidales</taxon>
        <taxon>Prevotellaceae</taxon>
        <taxon>Prevotella</taxon>
    </lineage>
</organism>
<proteinExistence type="predicted"/>
<dbReference type="PATRIC" id="fig|28128.5.peg.1116"/>
<accession>A0A133QAJ6</accession>
<dbReference type="EMBL" id="LRQG01000086">
    <property type="protein sequence ID" value="KXA39889.1"/>
    <property type="molecule type" value="Genomic_DNA"/>
</dbReference>
<reference evidence="2" key="1">
    <citation type="submission" date="2016-01" db="EMBL/GenBank/DDBJ databases">
        <authorList>
            <person name="Mitreva M."/>
            <person name="Pepin K.H."/>
            <person name="Mihindukulasuriya K.A."/>
            <person name="Fulton R."/>
            <person name="Fronick C."/>
            <person name="O'Laughlin M."/>
            <person name="Miner T."/>
            <person name="Herter B."/>
            <person name="Rosa B.A."/>
            <person name="Cordes M."/>
            <person name="Tomlinson C."/>
            <person name="Wollam A."/>
            <person name="Palsikar V.B."/>
            <person name="Mardis E.R."/>
            <person name="Wilson R.K."/>
        </authorList>
    </citation>
    <scope>NUCLEOTIDE SEQUENCE [LARGE SCALE GENOMIC DNA]</scope>
    <source>
        <strain evidence="2">MJR7716</strain>
    </source>
</reference>
<protein>
    <submittedName>
        <fullName evidence="1">Uncharacterized protein</fullName>
    </submittedName>
</protein>